<name>A0A9X0WGG2_9GAMM</name>
<evidence type="ECO:0000256" key="5">
    <source>
        <dbReference type="ARBA" id="ARBA00022723"/>
    </source>
</evidence>
<evidence type="ECO:0000256" key="13">
    <source>
        <dbReference type="PIRSR" id="PIRSR001492-3"/>
    </source>
</evidence>
<protein>
    <recommendedName>
        <fullName evidence="9 10">2,3-bisphosphoglycerate-independent phosphoglycerate mutase</fullName>
        <shortName evidence="9">BPG-independent PGAM</shortName>
        <shortName evidence="9">Phosphoglyceromutase</shortName>
        <shortName evidence="9">iPGM</shortName>
        <ecNumber evidence="9 10">5.4.2.12</ecNumber>
    </recommendedName>
</protein>
<evidence type="ECO:0000256" key="6">
    <source>
        <dbReference type="ARBA" id="ARBA00023152"/>
    </source>
</evidence>
<evidence type="ECO:0000256" key="8">
    <source>
        <dbReference type="ARBA" id="ARBA00023235"/>
    </source>
</evidence>
<feature type="binding site" evidence="9 12">
    <location>
        <position position="197"/>
    </location>
    <ligand>
        <name>substrate</name>
    </ligand>
</feature>
<evidence type="ECO:0000256" key="3">
    <source>
        <dbReference type="ARBA" id="ARBA00004798"/>
    </source>
</evidence>
<comment type="caution">
    <text evidence="16">The sequence shown here is derived from an EMBL/GenBank/DDBJ whole genome shotgun (WGS) entry which is preliminary data.</text>
</comment>
<dbReference type="SUPFAM" id="SSF53649">
    <property type="entry name" value="Alkaline phosphatase-like"/>
    <property type="match status" value="1"/>
</dbReference>
<feature type="binding site" evidence="9 13">
    <location>
        <position position="406"/>
    </location>
    <ligand>
        <name>Mn(2+)</name>
        <dbReference type="ChEBI" id="CHEBI:29035"/>
        <label>1</label>
    </ligand>
</feature>
<evidence type="ECO:0000259" key="15">
    <source>
        <dbReference type="Pfam" id="PF06415"/>
    </source>
</evidence>
<feature type="domain" description="BPG-independent PGAM N-terminal" evidence="15">
    <location>
        <begin position="90"/>
        <end position="298"/>
    </location>
</feature>
<feature type="binding site" evidence="9 13">
    <location>
        <position position="443"/>
    </location>
    <ligand>
        <name>Mn(2+)</name>
        <dbReference type="ChEBI" id="CHEBI:29035"/>
        <label>2</label>
    </ligand>
</feature>
<dbReference type="InterPro" id="IPR017850">
    <property type="entry name" value="Alkaline_phosphatase_core_sf"/>
</dbReference>
<feature type="binding site" evidence="9 12">
    <location>
        <position position="191"/>
    </location>
    <ligand>
        <name>substrate</name>
    </ligand>
</feature>
<keyword evidence="17" id="KW-1185">Reference proteome</keyword>
<feature type="binding site" evidence="9 12">
    <location>
        <position position="131"/>
    </location>
    <ligand>
        <name>substrate</name>
    </ligand>
</feature>
<comment type="subunit">
    <text evidence="9">Monomer.</text>
</comment>
<dbReference type="EC" id="5.4.2.12" evidence="9 10"/>
<dbReference type="SUPFAM" id="SSF64158">
    <property type="entry name" value="2,3-Bisphosphoglycerate-independent phosphoglycerate mutase, substrate-binding domain"/>
    <property type="match status" value="1"/>
</dbReference>
<reference evidence="16 17" key="1">
    <citation type="journal article" date="2020" name="Microorganisms">
        <title>Osmotic Adaptation and Compatible Solute Biosynthesis of Phototrophic Bacteria as Revealed from Genome Analyses.</title>
        <authorList>
            <person name="Imhoff J.F."/>
            <person name="Rahn T."/>
            <person name="Kunzel S."/>
            <person name="Keller A."/>
            <person name="Neulinger S.C."/>
        </authorList>
    </citation>
    <scope>NUCLEOTIDE SEQUENCE [LARGE SCALE GENOMIC DNA]</scope>
    <source>
        <strain evidence="16 17">DSM 21303</strain>
    </source>
</reference>
<evidence type="ECO:0000256" key="2">
    <source>
        <dbReference type="ARBA" id="ARBA00002315"/>
    </source>
</evidence>
<dbReference type="HAMAP" id="MF_01038">
    <property type="entry name" value="GpmI"/>
    <property type="match status" value="1"/>
</dbReference>
<dbReference type="Gene3D" id="3.40.720.10">
    <property type="entry name" value="Alkaline Phosphatase, subunit A"/>
    <property type="match status" value="1"/>
</dbReference>
<evidence type="ECO:0000256" key="12">
    <source>
        <dbReference type="PIRSR" id="PIRSR001492-2"/>
    </source>
</evidence>
<proteinExistence type="inferred from homology"/>
<dbReference type="GO" id="GO:0004619">
    <property type="term" value="F:phosphoglycerate mutase activity"/>
    <property type="evidence" value="ECO:0007669"/>
    <property type="project" value="UniProtKB-UniRule"/>
</dbReference>
<organism evidence="16 17">
    <name type="scientific">Thiocapsa imhoffii</name>
    <dbReference type="NCBI Taxonomy" id="382777"/>
    <lineage>
        <taxon>Bacteria</taxon>
        <taxon>Pseudomonadati</taxon>
        <taxon>Pseudomonadota</taxon>
        <taxon>Gammaproteobacteria</taxon>
        <taxon>Chromatiales</taxon>
        <taxon>Chromatiaceae</taxon>
        <taxon>Thiocapsa</taxon>
    </lineage>
</organism>
<evidence type="ECO:0000256" key="9">
    <source>
        <dbReference type="HAMAP-Rule" id="MF_01038"/>
    </source>
</evidence>
<comment type="pathway">
    <text evidence="3 9">Carbohydrate degradation; glycolysis; pyruvate from D-glyceraldehyde 3-phosphate: step 3/5.</text>
</comment>
<feature type="binding site" evidence="9 13">
    <location>
        <position position="20"/>
    </location>
    <ligand>
        <name>Mn(2+)</name>
        <dbReference type="ChEBI" id="CHEBI:29035"/>
        <label>2</label>
    </ligand>
</feature>
<dbReference type="InterPro" id="IPR036646">
    <property type="entry name" value="PGAM_B_sf"/>
</dbReference>
<feature type="binding site" evidence="9 12">
    <location>
        <begin position="262"/>
        <end position="265"/>
    </location>
    <ligand>
        <name>substrate</name>
    </ligand>
</feature>
<feature type="binding site" evidence="9 12">
    <location>
        <begin position="160"/>
        <end position="161"/>
    </location>
    <ligand>
        <name>substrate</name>
    </ligand>
</feature>
<keyword evidence="8 9" id="KW-0413">Isomerase</keyword>
<dbReference type="FunFam" id="3.40.1450.10:FF:000002">
    <property type="entry name" value="2,3-bisphosphoglycerate-independent phosphoglycerate mutase"/>
    <property type="match status" value="1"/>
</dbReference>
<comment type="similarity">
    <text evidence="4 9">Belongs to the BPG-independent phosphoglycerate mutase family.</text>
</comment>
<dbReference type="GO" id="GO:0006007">
    <property type="term" value="P:glucose catabolic process"/>
    <property type="evidence" value="ECO:0007669"/>
    <property type="project" value="InterPro"/>
</dbReference>
<dbReference type="InterPro" id="IPR006124">
    <property type="entry name" value="Metalloenzyme"/>
</dbReference>
<dbReference type="PANTHER" id="PTHR31637:SF0">
    <property type="entry name" value="2,3-BISPHOSPHOGLYCERATE-INDEPENDENT PHOSPHOGLYCERATE MUTASE"/>
    <property type="match status" value="1"/>
</dbReference>
<feature type="binding site" evidence="9 13">
    <location>
        <position position="402"/>
    </location>
    <ligand>
        <name>Mn(2+)</name>
        <dbReference type="ChEBI" id="CHEBI:29035"/>
        <label>1</label>
    </ligand>
</feature>
<dbReference type="Pfam" id="PF01676">
    <property type="entry name" value="Metalloenzyme"/>
    <property type="match status" value="1"/>
</dbReference>
<evidence type="ECO:0000256" key="7">
    <source>
        <dbReference type="ARBA" id="ARBA00023211"/>
    </source>
</evidence>
<dbReference type="AlphaFoldDB" id="A0A9X0WGG2"/>
<feature type="binding site" evidence="9 12">
    <location>
        <position position="335"/>
    </location>
    <ligand>
        <name>substrate</name>
    </ligand>
</feature>
<keyword evidence="7 9" id="KW-0464">Manganese</keyword>
<accession>A0A9X0WGG2</accession>
<feature type="active site" description="Phosphoserine intermediate" evidence="9 11">
    <location>
        <position position="70"/>
    </location>
</feature>
<dbReference type="InterPro" id="IPR011258">
    <property type="entry name" value="BPG-indep_PGM_N"/>
</dbReference>
<dbReference type="EMBL" id="NRSD01000004">
    <property type="protein sequence ID" value="MBK1644113.1"/>
    <property type="molecule type" value="Genomic_DNA"/>
</dbReference>
<dbReference type="GO" id="GO:0006096">
    <property type="term" value="P:glycolytic process"/>
    <property type="evidence" value="ECO:0007669"/>
    <property type="project" value="UniProtKB-UniRule"/>
</dbReference>
<dbReference type="PANTHER" id="PTHR31637">
    <property type="entry name" value="2,3-BISPHOSPHOGLYCERATE-INDEPENDENT PHOSPHOGLYCERATE MUTASE"/>
    <property type="match status" value="1"/>
</dbReference>
<feature type="binding site" evidence="9 13">
    <location>
        <position position="444"/>
    </location>
    <ligand>
        <name>Mn(2+)</name>
        <dbReference type="ChEBI" id="CHEBI:29035"/>
        <label>2</label>
    </ligand>
</feature>
<dbReference type="GO" id="GO:0030145">
    <property type="term" value="F:manganese ion binding"/>
    <property type="evidence" value="ECO:0007669"/>
    <property type="project" value="UniProtKB-UniRule"/>
</dbReference>
<dbReference type="InterPro" id="IPR005995">
    <property type="entry name" value="Pgm_bpd_ind"/>
</dbReference>
<evidence type="ECO:0000256" key="11">
    <source>
        <dbReference type="PIRSR" id="PIRSR001492-1"/>
    </source>
</evidence>
<gene>
    <name evidence="9" type="primary">gpmI</name>
    <name evidence="16" type="ORF">CKO25_05495</name>
</gene>
<evidence type="ECO:0000259" key="14">
    <source>
        <dbReference type="Pfam" id="PF01676"/>
    </source>
</evidence>
<sequence length="516" mass="55641">MTSTATKTIPGRPVILIILDGFGANPAKANNAIALADTPNLDRYFSQHPHTLLQASGLAVGLPDGQMGNSEVGHMCIGSGCVVLQDLVLIDRAIDDRSFFDNRALVAAARAAADQGRPIHLMGLVSDGGVHSHVRHLTALIKLCKRQGARPLVHMFTDGRDTPPRSALGYLKCLHEALETSGGQIATVSGRYYAMDRDHRWERTEAAWRAMVDGEGRQAEHAAAAIEAAYAAGEDDEFIRPTVITGGEPIRDGDQVIHFNFRKDRPRQIITAFHQADFDKFDRRGIHRVAVTGMMEYDSWFGLPYAFDTDMPKTTLGQILSDDGIAQFHCAETEKYAHVTFFFNGGRGDPFPGEERVLVPSPKVATYDLKPEMSASEVADATITALGSGEYPFIVVNFANGDMVGHTAVREAVIAAVGALDREVGRVLDAAVAAGYAVILSADHGNCDEMVDPVTGEPHTQHTVYPVPCLVIDKVPWRLSVGGGIKDIAPTVLHLMGIPIPDQMDGRSLLLGPAAV</sequence>
<evidence type="ECO:0000256" key="10">
    <source>
        <dbReference type="NCBIfam" id="TIGR01307"/>
    </source>
</evidence>
<feature type="binding site" evidence="9 13">
    <location>
        <position position="462"/>
    </location>
    <ligand>
        <name>Mn(2+)</name>
        <dbReference type="ChEBI" id="CHEBI:29035"/>
        <label>1</label>
    </ligand>
</feature>
<dbReference type="PIRSF" id="PIRSF001492">
    <property type="entry name" value="IPGAM"/>
    <property type="match status" value="1"/>
</dbReference>
<dbReference type="NCBIfam" id="TIGR01307">
    <property type="entry name" value="pgm_bpd_ind"/>
    <property type="match status" value="1"/>
</dbReference>
<dbReference type="Gene3D" id="3.40.1450.10">
    <property type="entry name" value="BPG-independent phosphoglycerate mutase, domain B"/>
    <property type="match status" value="1"/>
</dbReference>
<keyword evidence="5 9" id="KW-0479">Metal-binding</keyword>
<feature type="domain" description="Metalloenzyme" evidence="14">
    <location>
        <begin position="13"/>
        <end position="498"/>
    </location>
</feature>
<dbReference type="CDD" id="cd16010">
    <property type="entry name" value="iPGM"/>
    <property type="match status" value="1"/>
</dbReference>
<comment type="catalytic activity">
    <reaction evidence="1 9">
        <text>(2R)-2-phosphoglycerate = (2R)-3-phosphoglycerate</text>
        <dbReference type="Rhea" id="RHEA:15901"/>
        <dbReference type="ChEBI" id="CHEBI:58272"/>
        <dbReference type="ChEBI" id="CHEBI:58289"/>
        <dbReference type="EC" id="5.4.2.12"/>
    </reaction>
</comment>
<comment type="function">
    <text evidence="2 9">Catalyzes the interconversion of 2-phosphoglycerate and 3-phosphoglycerate.</text>
</comment>
<dbReference type="GO" id="GO:0005737">
    <property type="term" value="C:cytoplasm"/>
    <property type="evidence" value="ECO:0007669"/>
    <property type="project" value="InterPro"/>
</dbReference>
<evidence type="ECO:0000313" key="17">
    <source>
        <dbReference type="Proteomes" id="UP001138802"/>
    </source>
</evidence>
<evidence type="ECO:0000313" key="16">
    <source>
        <dbReference type="EMBL" id="MBK1644113.1"/>
    </source>
</evidence>
<dbReference type="RefSeq" id="WP_200386915.1">
    <property type="nucleotide sequence ID" value="NZ_NRSD01000004.1"/>
</dbReference>
<comment type="cofactor">
    <cofactor evidence="9">
        <name>Mn(2+)</name>
        <dbReference type="ChEBI" id="CHEBI:29035"/>
    </cofactor>
    <text evidence="9">Binds 2 manganese ions per subunit.</text>
</comment>
<feature type="binding site" evidence="9 13">
    <location>
        <position position="70"/>
    </location>
    <ligand>
        <name>Mn(2+)</name>
        <dbReference type="ChEBI" id="CHEBI:29035"/>
        <label>2</label>
    </ligand>
</feature>
<dbReference type="Proteomes" id="UP001138802">
    <property type="component" value="Unassembled WGS sequence"/>
</dbReference>
<keyword evidence="6 9" id="KW-0324">Glycolysis</keyword>
<dbReference type="Pfam" id="PF06415">
    <property type="entry name" value="iPGM_N"/>
    <property type="match status" value="1"/>
</dbReference>
<evidence type="ECO:0000256" key="4">
    <source>
        <dbReference type="ARBA" id="ARBA00008819"/>
    </source>
</evidence>
<evidence type="ECO:0000256" key="1">
    <source>
        <dbReference type="ARBA" id="ARBA00000370"/>
    </source>
</evidence>